<reference evidence="1 2" key="1">
    <citation type="submission" date="2018-12" db="EMBL/GenBank/DDBJ databases">
        <authorList>
            <consortium name="Pathogen Informatics"/>
        </authorList>
    </citation>
    <scope>NUCLEOTIDE SEQUENCE [LARGE SCALE GENOMIC DNA]</scope>
    <source>
        <strain evidence="1 2">NCTC10783</strain>
    </source>
</reference>
<dbReference type="Proteomes" id="UP000278078">
    <property type="component" value="Chromosome"/>
</dbReference>
<organism evidence="1 2">
    <name type="scientific">Pseudomonas fluorescens</name>
    <dbReference type="NCBI Taxonomy" id="294"/>
    <lineage>
        <taxon>Bacteria</taxon>
        <taxon>Pseudomonadati</taxon>
        <taxon>Pseudomonadota</taxon>
        <taxon>Gammaproteobacteria</taxon>
        <taxon>Pseudomonadales</taxon>
        <taxon>Pseudomonadaceae</taxon>
        <taxon>Pseudomonas</taxon>
    </lineage>
</organism>
<sequence>MGWLFSHQTKEDLLRKLLAPTSTFAGSTEVLAHAVSGNELWTVVKRTFHLAGFYFGKPAGHSITMIELHLLDCSAGQWGYKTIPEKAGPFYYGCPLEFLDLAHDETNQEWRDRLTQEHQA</sequence>
<evidence type="ECO:0000313" key="1">
    <source>
        <dbReference type="EMBL" id="VEE47425.1"/>
    </source>
</evidence>
<name>A0A3S4RHH8_PSEFL</name>
<proteinExistence type="predicted"/>
<gene>
    <name evidence="1" type="ORF">NCTC10783_03310</name>
</gene>
<dbReference type="EMBL" id="LR134300">
    <property type="protein sequence ID" value="VEE47425.1"/>
    <property type="molecule type" value="Genomic_DNA"/>
</dbReference>
<protein>
    <submittedName>
        <fullName evidence="1">Uncharacterized protein</fullName>
    </submittedName>
</protein>
<accession>A0A3S4RHH8</accession>
<dbReference type="AlphaFoldDB" id="A0A3S4RHH8"/>
<evidence type="ECO:0000313" key="2">
    <source>
        <dbReference type="Proteomes" id="UP000278078"/>
    </source>
</evidence>